<dbReference type="SUPFAM" id="SSF52540">
    <property type="entry name" value="P-loop containing nucleoside triphosphate hydrolases"/>
    <property type="match status" value="1"/>
</dbReference>
<name>A0A6I0F7A9_9FIRM</name>
<dbReference type="Gene3D" id="3.40.50.300">
    <property type="entry name" value="P-loop containing nucleotide triphosphate hydrolases"/>
    <property type="match status" value="1"/>
</dbReference>
<evidence type="ECO:0000313" key="2">
    <source>
        <dbReference type="Proteomes" id="UP000432715"/>
    </source>
</evidence>
<proteinExistence type="predicted"/>
<keyword evidence="2" id="KW-1185">Reference proteome</keyword>
<reference evidence="1 2" key="1">
    <citation type="submission" date="2019-10" db="EMBL/GenBank/DDBJ databases">
        <title>Alkaliphilus serpentinus sp. nov. and Alkaliphilus pronyensis sp. nov., two novel anaerobic alkaliphilic species isolated from the serpentinized-hosted hydrothermal field of the Prony Bay (New Caledonia).</title>
        <authorList>
            <person name="Postec A."/>
        </authorList>
    </citation>
    <scope>NUCLEOTIDE SEQUENCE [LARGE SCALE GENOMIC DNA]</scope>
    <source>
        <strain evidence="1 2">LacV</strain>
    </source>
</reference>
<dbReference type="InterPro" id="IPR027417">
    <property type="entry name" value="P-loop_NTPase"/>
</dbReference>
<sequence length="294" mass="33507">MSKIIAIWGSPNSGKTTLSMKLAKILSKNNNVMVLCTDIITPLGVILPFVKEEDKSLGKLLEMVTLTQEDILKNLLTLKDNKNIAFLGYRQGENIASYAEYTEYRANELIVNLSHVVDYLIIDVSSVVHLNHLSKASLKLADQVIRLCGSDLRAVSYFKSTLPLLSDKSYNLNNHIKVLSKLEEIEPRAMILNHYGGIDYELTYLDEIVGQYREGLLLNALKDKKSESYNVNLEKLLSVISDEEIEAEQTNKTVKKRKEGSKKKRIAPKQLCIKIREFLSNLRRKKEKEQDDYE</sequence>
<accession>A0A6I0F7A9</accession>
<comment type="caution">
    <text evidence="1">The sequence shown here is derived from an EMBL/GenBank/DDBJ whole genome shotgun (WGS) entry which is preliminary data.</text>
</comment>
<evidence type="ECO:0000313" key="1">
    <source>
        <dbReference type="EMBL" id="KAB3537895.1"/>
    </source>
</evidence>
<dbReference type="Proteomes" id="UP000432715">
    <property type="component" value="Unassembled WGS sequence"/>
</dbReference>
<dbReference type="OrthoDB" id="1705293at2"/>
<gene>
    <name evidence="1" type="ORF">F8154_02000</name>
</gene>
<dbReference type="RefSeq" id="WP_151859916.1">
    <property type="nucleotide sequence ID" value="NZ_WBZC01000006.1"/>
</dbReference>
<dbReference type="EMBL" id="WBZC01000006">
    <property type="protein sequence ID" value="KAB3537895.1"/>
    <property type="molecule type" value="Genomic_DNA"/>
</dbReference>
<organism evidence="1 2">
    <name type="scientific">Alkaliphilus pronyensis</name>
    <dbReference type="NCBI Taxonomy" id="1482732"/>
    <lineage>
        <taxon>Bacteria</taxon>
        <taxon>Bacillati</taxon>
        <taxon>Bacillota</taxon>
        <taxon>Clostridia</taxon>
        <taxon>Peptostreptococcales</taxon>
        <taxon>Natronincolaceae</taxon>
        <taxon>Alkaliphilus</taxon>
    </lineage>
</organism>
<dbReference type="AlphaFoldDB" id="A0A6I0F7A9"/>
<protein>
    <submittedName>
        <fullName evidence="1">ParA family protein</fullName>
    </submittedName>
</protein>